<protein>
    <submittedName>
        <fullName evidence="10">DMT superfamily transporter</fullName>
    </submittedName>
</protein>
<keyword evidence="7 8" id="KW-0472">Membrane</keyword>
<feature type="transmembrane region" description="Helical" evidence="8">
    <location>
        <begin position="183"/>
        <end position="201"/>
    </location>
</feature>
<feature type="transmembrane region" description="Helical" evidence="8">
    <location>
        <begin position="155"/>
        <end position="171"/>
    </location>
</feature>
<organism evidence="10 11">
    <name type="scientific">Sulfuritalea hydrogenivorans sk43H</name>
    <dbReference type="NCBI Taxonomy" id="1223802"/>
    <lineage>
        <taxon>Bacteria</taxon>
        <taxon>Pseudomonadati</taxon>
        <taxon>Pseudomonadota</taxon>
        <taxon>Betaproteobacteria</taxon>
        <taxon>Nitrosomonadales</taxon>
        <taxon>Sterolibacteriaceae</taxon>
        <taxon>Sulfuritalea</taxon>
    </lineage>
</organism>
<dbReference type="InterPro" id="IPR000620">
    <property type="entry name" value="EamA_dom"/>
</dbReference>
<dbReference type="AlphaFoldDB" id="W0SI97"/>
<evidence type="ECO:0000256" key="8">
    <source>
        <dbReference type="SAM" id="Phobius"/>
    </source>
</evidence>
<evidence type="ECO:0000256" key="3">
    <source>
        <dbReference type="ARBA" id="ARBA00022448"/>
    </source>
</evidence>
<accession>W0SI97</accession>
<feature type="transmembrane region" description="Helical" evidence="8">
    <location>
        <begin position="221"/>
        <end position="239"/>
    </location>
</feature>
<dbReference type="Pfam" id="PF00892">
    <property type="entry name" value="EamA"/>
    <property type="match status" value="2"/>
</dbReference>
<evidence type="ECO:0000256" key="6">
    <source>
        <dbReference type="ARBA" id="ARBA00022989"/>
    </source>
</evidence>
<evidence type="ECO:0000313" key="10">
    <source>
        <dbReference type="EMBL" id="BAO31179.1"/>
    </source>
</evidence>
<dbReference type="Proteomes" id="UP000031637">
    <property type="component" value="Chromosome"/>
</dbReference>
<dbReference type="HOGENOM" id="CLU_054508_1_0_4"/>
<comment type="similarity">
    <text evidence="2">Belongs to the EamA transporter family.</text>
</comment>
<keyword evidence="6 8" id="KW-1133">Transmembrane helix</keyword>
<gene>
    <name evidence="10" type="ORF">SUTH_03409</name>
</gene>
<feature type="domain" description="EamA" evidence="9">
    <location>
        <begin position="12"/>
        <end position="146"/>
    </location>
</feature>
<dbReference type="KEGG" id="shd:SUTH_03409"/>
<dbReference type="SUPFAM" id="SSF103481">
    <property type="entry name" value="Multidrug resistance efflux transporter EmrE"/>
    <property type="match status" value="2"/>
</dbReference>
<dbReference type="InterPro" id="IPR004626">
    <property type="entry name" value="RarD"/>
</dbReference>
<feature type="transmembrane region" description="Helical" evidence="8">
    <location>
        <begin position="251"/>
        <end position="268"/>
    </location>
</feature>
<feature type="transmembrane region" description="Helical" evidence="8">
    <location>
        <begin position="108"/>
        <end position="125"/>
    </location>
</feature>
<dbReference type="STRING" id="1223802.SUTH_03409"/>
<dbReference type="EMBL" id="AP012547">
    <property type="protein sequence ID" value="BAO31179.1"/>
    <property type="molecule type" value="Genomic_DNA"/>
</dbReference>
<reference evidence="10 11" key="1">
    <citation type="journal article" date="2014" name="Syst. Appl. Microbiol.">
        <title>Complete genomes of freshwater sulfur oxidizers Sulfuricella denitrificans skB26 and Sulfuritalea hydrogenivorans sk43H: genetic insights into the sulfur oxidation pathway of betaproteobacteria.</title>
        <authorList>
            <person name="Watanabe T."/>
            <person name="Kojima H."/>
            <person name="Fukui M."/>
        </authorList>
    </citation>
    <scope>NUCLEOTIDE SEQUENCE [LARGE SCALE GENOMIC DNA]</scope>
    <source>
        <strain evidence="10">DSM22779</strain>
    </source>
</reference>
<feature type="transmembrane region" description="Helical" evidence="8">
    <location>
        <begin position="12"/>
        <end position="31"/>
    </location>
</feature>
<dbReference type="NCBIfam" id="TIGR00688">
    <property type="entry name" value="rarD"/>
    <property type="match status" value="1"/>
</dbReference>
<evidence type="ECO:0000256" key="5">
    <source>
        <dbReference type="ARBA" id="ARBA00022692"/>
    </source>
</evidence>
<keyword evidence="4" id="KW-1003">Cell membrane</keyword>
<dbReference type="PANTHER" id="PTHR22911:SF137">
    <property type="entry name" value="SOLUTE CARRIER FAMILY 35 MEMBER G2-RELATED"/>
    <property type="match status" value="1"/>
</dbReference>
<feature type="transmembrane region" description="Helical" evidence="8">
    <location>
        <begin position="274"/>
        <end position="292"/>
    </location>
</feature>
<dbReference type="GO" id="GO:0005886">
    <property type="term" value="C:plasma membrane"/>
    <property type="evidence" value="ECO:0007669"/>
    <property type="project" value="UniProtKB-SubCell"/>
</dbReference>
<comment type="subcellular location">
    <subcellularLocation>
        <location evidence="1">Cell membrane</location>
        <topology evidence="1">Multi-pass membrane protein</topology>
    </subcellularLocation>
</comment>
<feature type="transmembrane region" description="Helical" evidence="8">
    <location>
        <begin position="132"/>
        <end position="149"/>
    </location>
</feature>
<evidence type="ECO:0000256" key="4">
    <source>
        <dbReference type="ARBA" id="ARBA00022475"/>
    </source>
</evidence>
<feature type="transmembrane region" description="Helical" evidence="8">
    <location>
        <begin position="43"/>
        <end position="65"/>
    </location>
</feature>
<evidence type="ECO:0000256" key="7">
    <source>
        <dbReference type="ARBA" id="ARBA00023136"/>
    </source>
</evidence>
<proteinExistence type="inferred from homology"/>
<name>W0SI97_9PROT</name>
<dbReference type="PANTHER" id="PTHR22911">
    <property type="entry name" value="ACYL-MALONYL CONDENSING ENZYME-RELATED"/>
    <property type="match status" value="1"/>
</dbReference>
<feature type="domain" description="EamA" evidence="9">
    <location>
        <begin position="157"/>
        <end position="290"/>
    </location>
</feature>
<evidence type="ECO:0000313" key="11">
    <source>
        <dbReference type="Proteomes" id="UP000031637"/>
    </source>
</evidence>
<feature type="transmembrane region" description="Helical" evidence="8">
    <location>
        <begin position="77"/>
        <end position="96"/>
    </location>
</feature>
<keyword evidence="3" id="KW-0813">Transport</keyword>
<keyword evidence="11" id="KW-1185">Reference proteome</keyword>
<evidence type="ECO:0000256" key="2">
    <source>
        <dbReference type="ARBA" id="ARBA00007362"/>
    </source>
</evidence>
<evidence type="ECO:0000256" key="1">
    <source>
        <dbReference type="ARBA" id="ARBA00004651"/>
    </source>
</evidence>
<dbReference type="RefSeq" id="WP_197539614.1">
    <property type="nucleotide sequence ID" value="NZ_AP012547.1"/>
</dbReference>
<evidence type="ECO:0000259" key="9">
    <source>
        <dbReference type="Pfam" id="PF00892"/>
    </source>
</evidence>
<dbReference type="InterPro" id="IPR037185">
    <property type="entry name" value="EmrE-like"/>
</dbReference>
<keyword evidence="5 8" id="KW-0812">Transmembrane</keyword>
<sequence length="306" mass="32972">MQPAATRENIRLGIFAGLAAYLIWGLVPIFFKQIAEVPADEIIAHRVVWAMALMTAVIGFGRGFGEALRLARIPAQLARIALASAMVLINWLTFVWGVNSGHILETSLGYFILPLFNVALGVLLLKERLRPLQWLAVALATIGVIIETVQVGGLPWISLVLAGSFGIYGLLRKQLPLDAASGLFLETVCMLPVALAWLVWLAYSGQSHFGAGQGLPNGRDLMLIATGAVTAIPLLLFAVAARRLPLNMMGFLQYLAPSITFLLAVFVYREPLDLSRALAFAAIWAGLAVYTVDLFRAAAARAPGVP</sequence>